<keyword evidence="7 13" id="KW-0297">G-protein coupled receptor</keyword>
<evidence type="ECO:0000256" key="10">
    <source>
        <dbReference type="ARBA" id="ARBA00023180"/>
    </source>
</evidence>
<gene>
    <name evidence="15" type="primary">LOC100348034</name>
</gene>
<evidence type="ECO:0000256" key="3">
    <source>
        <dbReference type="ARBA" id="ARBA00022480"/>
    </source>
</evidence>
<keyword evidence="3 13" id="KW-0919">Taste</keyword>
<dbReference type="Pfam" id="PF05296">
    <property type="entry name" value="TAS2R"/>
    <property type="match status" value="1"/>
</dbReference>
<proteinExistence type="inferred from homology"/>
<dbReference type="PANTHER" id="PTHR11394">
    <property type="entry name" value="TASTE RECEPTOR TYPE 2"/>
    <property type="match status" value="1"/>
</dbReference>
<dbReference type="Bgee" id="ENSOCUG00000037018">
    <property type="expression patterns" value="Expressed in testis"/>
</dbReference>
<dbReference type="GO" id="GO:0004930">
    <property type="term" value="F:G protein-coupled receptor activity"/>
    <property type="evidence" value="ECO:0007669"/>
    <property type="project" value="UniProtKB-KW"/>
</dbReference>
<reference evidence="15 16" key="1">
    <citation type="journal article" date="2011" name="Nature">
        <title>A high-resolution map of human evolutionary constraint using 29 mammals.</title>
        <authorList>
            <person name="Lindblad-Toh K."/>
            <person name="Garber M."/>
            <person name="Zuk O."/>
            <person name="Lin M.F."/>
            <person name="Parker B.J."/>
            <person name="Washietl S."/>
            <person name="Kheradpour P."/>
            <person name="Ernst J."/>
            <person name="Jordan G."/>
            <person name="Mauceli E."/>
            <person name="Ward L.D."/>
            <person name="Lowe C.B."/>
            <person name="Holloway A.K."/>
            <person name="Clamp M."/>
            <person name="Gnerre S."/>
            <person name="Alfoldi J."/>
            <person name="Beal K."/>
            <person name="Chang J."/>
            <person name="Clawson H."/>
            <person name="Cuff J."/>
            <person name="Di Palma F."/>
            <person name="Fitzgerald S."/>
            <person name="Flicek P."/>
            <person name="Guttman M."/>
            <person name="Hubisz M.J."/>
            <person name="Jaffe D.B."/>
            <person name="Jungreis I."/>
            <person name="Kent W.J."/>
            <person name="Kostka D."/>
            <person name="Lara M."/>
            <person name="Martins A.L."/>
            <person name="Massingham T."/>
            <person name="Moltke I."/>
            <person name="Raney B.J."/>
            <person name="Rasmussen M.D."/>
            <person name="Robinson J."/>
            <person name="Stark A."/>
            <person name="Vilella A.J."/>
            <person name="Wen J."/>
            <person name="Xie X."/>
            <person name="Zody M.C."/>
            <person name="Baldwin J."/>
            <person name="Bloom T."/>
            <person name="Chin C.W."/>
            <person name="Heiman D."/>
            <person name="Nicol R."/>
            <person name="Nusbaum C."/>
            <person name="Young S."/>
            <person name="Wilkinson J."/>
            <person name="Worley K.C."/>
            <person name="Kovar C.L."/>
            <person name="Muzny D.M."/>
            <person name="Gibbs R.A."/>
            <person name="Cree A."/>
            <person name="Dihn H.H."/>
            <person name="Fowler G."/>
            <person name="Jhangiani S."/>
            <person name="Joshi V."/>
            <person name="Lee S."/>
            <person name="Lewis L.R."/>
            <person name="Nazareth L.V."/>
            <person name="Okwuonu G."/>
            <person name="Santibanez J."/>
            <person name="Warren W.C."/>
            <person name="Mardis E.R."/>
            <person name="Weinstock G.M."/>
            <person name="Wilson R.K."/>
            <person name="Delehaunty K."/>
            <person name="Dooling D."/>
            <person name="Fronik C."/>
            <person name="Fulton L."/>
            <person name="Fulton B."/>
            <person name="Graves T."/>
            <person name="Minx P."/>
            <person name="Sodergren E."/>
            <person name="Birney E."/>
            <person name="Margulies E.H."/>
            <person name="Herrero J."/>
            <person name="Green E.D."/>
            <person name="Haussler D."/>
            <person name="Siepel A."/>
            <person name="Goldman N."/>
            <person name="Pollard K.S."/>
            <person name="Pedersen J.S."/>
            <person name="Lander E.S."/>
            <person name="Kellis M."/>
        </authorList>
    </citation>
    <scope>NUCLEOTIDE SEQUENCE [LARGE SCALE GENOMIC DNA]</scope>
    <source>
        <strain evidence="16">Thorbecke</strain>
    </source>
</reference>
<reference evidence="15" key="2">
    <citation type="submission" date="2025-08" db="UniProtKB">
        <authorList>
            <consortium name="Ensembl"/>
        </authorList>
    </citation>
    <scope>IDENTIFICATION</scope>
    <source>
        <strain evidence="15">Thorbecke</strain>
    </source>
</reference>
<keyword evidence="9 13" id="KW-0675">Receptor</keyword>
<evidence type="ECO:0000256" key="4">
    <source>
        <dbReference type="ARBA" id="ARBA00022606"/>
    </source>
</evidence>
<dbReference type="Ensembl" id="ENSOCUT00000062382.1">
    <property type="protein sequence ID" value="ENSOCUP00000034588.1"/>
    <property type="gene ID" value="ENSOCUG00000037018.1"/>
</dbReference>
<evidence type="ECO:0000256" key="12">
    <source>
        <dbReference type="RuleBase" id="RU004423"/>
    </source>
</evidence>
<keyword evidence="11 13" id="KW-0807">Transducer</keyword>
<evidence type="ECO:0000256" key="13">
    <source>
        <dbReference type="RuleBase" id="RU004424"/>
    </source>
</evidence>
<keyword evidence="4 13" id="KW-0716">Sensory transduction</keyword>
<feature type="transmembrane region" description="Helical" evidence="14">
    <location>
        <begin position="185"/>
        <end position="206"/>
    </location>
</feature>
<feature type="transmembrane region" description="Helical" evidence="14">
    <location>
        <begin position="128"/>
        <end position="146"/>
    </location>
</feature>
<dbReference type="GO" id="GO:0033038">
    <property type="term" value="F:bitter taste receptor activity"/>
    <property type="evidence" value="ECO:0007669"/>
    <property type="project" value="InterPro"/>
</dbReference>
<evidence type="ECO:0000256" key="14">
    <source>
        <dbReference type="SAM" id="Phobius"/>
    </source>
</evidence>
<dbReference type="InParanoid" id="A0A5F9CLU5"/>
<keyword evidence="5 13" id="KW-0812">Transmembrane</keyword>
<feature type="transmembrane region" description="Helical" evidence="14">
    <location>
        <begin position="227"/>
        <end position="252"/>
    </location>
</feature>
<keyword evidence="8 13" id="KW-0472">Membrane</keyword>
<feature type="transmembrane region" description="Helical" evidence="14">
    <location>
        <begin position="258"/>
        <end position="281"/>
    </location>
</feature>
<name>A0A5F9CLU5_RABIT</name>
<dbReference type="AlphaFoldDB" id="A0A5F9CLU5"/>
<feature type="transmembrane region" description="Helical" evidence="14">
    <location>
        <begin position="43"/>
        <end position="66"/>
    </location>
</feature>
<evidence type="ECO:0000313" key="16">
    <source>
        <dbReference type="Proteomes" id="UP000001811"/>
    </source>
</evidence>
<dbReference type="Gene3D" id="1.20.1070.10">
    <property type="entry name" value="Rhodopsin 7-helix transmembrane proteins"/>
    <property type="match status" value="1"/>
</dbReference>
<dbReference type="FunCoup" id="A0A5F9CLU5">
    <property type="interactions" value="10"/>
</dbReference>
<dbReference type="Proteomes" id="UP000001811">
    <property type="component" value="Unplaced"/>
</dbReference>
<evidence type="ECO:0000256" key="7">
    <source>
        <dbReference type="ARBA" id="ARBA00023040"/>
    </source>
</evidence>
<dbReference type="InterPro" id="IPR007960">
    <property type="entry name" value="TAS2R"/>
</dbReference>
<comment type="similarity">
    <text evidence="2 12">Belongs to the G-protein coupled receptor T2R family.</text>
</comment>
<dbReference type="FunFam" id="1.20.1070.10:FF:000042">
    <property type="entry name" value="Taste receptor type 2 member 7"/>
    <property type="match status" value="1"/>
</dbReference>
<evidence type="ECO:0000256" key="8">
    <source>
        <dbReference type="ARBA" id="ARBA00023136"/>
    </source>
</evidence>
<feature type="transmembrane region" description="Helical" evidence="14">
    <location>
        <begin position="6"/>
        <end position="31"/>
    </location>
</feature>
<dbReference type="GeneTree" id="ENSGT01150000286975"/>
<comment type="subcellular location">
    <subcellularLocation>
        <location evidence="1 13">Membrane</location>
        <topology evidence="1 13">Multi-pass membrane protein</topology>
    </subcellularLocation>
</comment>
<keyword evidence="10" id="KW-0325">Glycoprotein</keyword>
<evidence type="ECO:0000256" key="2">
    <source>
        <dbReference type="ARBA" id="ARBA00007376"/>
    </source>
</evidence>
<dbReference type="GO" id="GO:0016020">
    <property type="term" value="C:membrane"/>
    <property type="evidence" value="ECO:0007669"/>
    <property type="project" value="UniProtKB-SubCell"/>
</dbReference>
<evidence type="ECO:0000313" key="15">
    <source>
        <dbReference type="Ensembl" id="ENSOCUP00000034588.1"/>
    </source>
</evidence>
<evidence type="ECO:0000256" key="9">
    <source>
        <dbReference type="ARBA" id="ARBA00023170"/>
    </source>
</evidence>
<sequence length="300" mass="34603">MFSLLPIIISILVLAEFVLGNFANAFITLVICTDWVKRRKLSLVDWILVALAVSRIALLWVILIYWNATIVNPTSYNLSVIHTVTVAWAVTNHFSVWLATSLSIFYLLKIANFSNLIFLHLKRNADKVILFVLPGSFVVFFCYLSVKNMEWIVRMSENEGNVTWKTDLLSILHISDLSLLTITNLIPFTTSLICFLLLIYSLCKHLRKMQLHGRRLQDPSTKVHVKALQTVISFLLLFVIYFLSVIISVWSYKRQKNVPVFSLGQAIELIYPLSHSVVLIFGNRKLKEAFLLLVWHVRHW</sequence>
<evidence type="ECO:0000256" key="11">
    <source>
        <dbReference type="ARBA" id="ARBA00023224"/>
    </source>
</evidence>
<evidence type="ECO:0000256" key="1">
    <source>
        <dbReference type="ARBA" id="ARBA00004141"/>
    </source>
</evidence>
<reference evidence="15" key="3">
    <citation type="submission" date="2025-09" db="UniProtKB">
        <authorList>
            <consortium name="Ensembl"/>
        </authorList>
    </citation>
    <scope>IDENTIFICATION</scope>
    <source>
        <strain evidence="15">Thorbecke</strain>
    </source>
</reference>
<dbReference type="CDD" id="cd15027">
    <property type="entry name" value="7tm_TAS2R43-like"/>
    <property type="match status" value="1"/>
</dbReference>
<dbReference type="PANTHER" id="PTHR11394:SF27">
    <property type="entry name" value="TASTE RECEPTOR TYPE 2 MEMBER 20"/>
    <property type="match status" value="1"/>
</dbReference>
<keyword evidence="16" id="KW-1185">Reference proteome</keyword>
<protein>
    <recommendedName>
        <fullName evidence="13">Taste receptor type 2</fullName>
    </recommendedName>
</protein>
<evidence type="ECO:0000256" key="5">
    <source>
        <dbReference type="ARBA" id="ARBA00022692"/>
    </source>
</evidence>
<accession>A0A5F9CLU5</accession>
<feature type="transmembrane region" description="Helical" evidence="14">
    <location>
        <begin position="86"/>
        <end position="108"/>
    </location>
</feature>
<organism evidence="15 16">
    <name type="scientific">Oryctolagus cuniculus</name>
    <name type="common">Rabbit</name>
    <dbReference type="NCBI Taxonomy" id="9986"/>
    <lineage>
        <taxon>Eukaryota</taxon>
        <taxon>Metazoa</taxon>
        <taxon>Chordata</taxon>
        <taxon>Craniata</taxon>
        <taxon>Vertebrata</taxon>
        <taxon>Euteleostomi</taxon>
        <taxon>Mammalia</taxon>
        <taxon>Eutheria</taxon>
        <taxon>Euarchontoglires</taxon>
        <taxon>Glires</taxon>
        <taxon>Lagomorpha</taxon>
        <taxon>Leporidae</taxon>
        <taxon>Oryctolagus</taxon>
    </lineage>
</organism>
<keyword evidence="6 14" id="KW-1133">Transmembrane helix</keyword>
<dbReference type="SUPFAM" id="SSF81321">
    <property type="entry name" value="Family A G protein-coupled receptor-like"/>
    <property type="match status" value="1"/>
</dbReference>
<evidence type="ECO:0000256" key="6">
    <source>
        <dbReference type="ARBA" id="ARBA00022989"/>
    </source>
</evidence>